<reference evidence="3" key="2">
    <citation type="submission" date="2020-12" db="UniProtKB">
        <authorList>
            <consortium name="WormBaseParasite"/>
        </authorList>
    </citation>
    <scope>IDENTIFICATION</scope>
</reference>
<evidence type="ECO:0000313" key="3">
    <source>
        <dbReference type="WBParaSite" id="SRAE_1000251400.1"/>
    </source>
</evidence>
<dbReference type="RefSeq" id="XP_024503460.1">
    <property type="nucleotide sequence ID" value="XM_024649600.1"/>
</dbReference>
<protein>
    <submittedName>
        <fullName evidence="3">ATP synthase subunit e, mitochondrial</fullName>
    </submittedName>
</protein>
<gene>
    <name evidence="1 3 4" type="ORF">SRAE_1000251400</name>
</gene>
<dbReference type="GeneID" id="36376624"/>
<name>A0A090MWT8_STRRB</name>
<keyword evidence="2" id="KW-1185">Reference proteome</keyword>
<dbReference type="AlphaFoldDB" id="A0A090MWT8"/>
<evidence type="ECO:0000313" key="1">
    <source>
        <dbReference type="EMBL" id="CEF64259.1"/>
    </source>
</evidence>
<proteinExistence type="predicted"/>
<dbReference type="CTD" id="36376624"/>
<dbReference type="WBParaSite" id="SRAE_1000251400.1">
    <property type="protein sequence ID" value="SRAE_1000251400.1"/>
    <property type="gene ID" value="WBGene00259129"/>
</dbReference>
<organism evidence="1">
    <name type="scientific">Strongyloides ratti</name>
    <name type="common">Parasitic roundworm</name>
    <dbReference type="NCBI Taxonomy" id="34506"/>
    <lineage>
        <taxon>Eukaryota</taxon>
        <taxon>Metazoa</taxon>
        <taxon>Ecdysozoa</taxon>
        <taxon>Nematoda</taxon>
        <taxon>Chromadorea</taxon>
        <taxon>Rhabditida</taxon>
        <taxon>Tylenchina</taxon>
        <taxon>Panagrolaimomorpha</taxon>
        <taxon>Strongyloidoidea</taxon>
        <taxon>Strongyloididae</taxon>
        <taxon>Strongyloides</taxon>
    </lineage>
</organism>
<evidence type="ECO:0000313" key="2">
    <source>
        <dbReference type="Proteomes" id="UP000035682"/>
    </source>
</evidence>
<sequence length="73" mass="8480">MGFWPYGELQPNAAKRSLVLILGIVVGCKLVTHYYNPTKEYEQKIADGKLELLKKYRKIHEERLKRCGNLETS</sequence>
<dbReference type="OrthoDB" id="5843454at2759"/>
<dbReference type="WormBase" id="SRAE_1000251400">
    <property type="protein sequence ID" value="SRP09488"/>
    <property type="gene ID" value="WBGene00259129"/>
</dbReference>
<reference evidence="1 2" key="1">
    <citation type="submission" date="2014-09" db="EMBL/GenBank/DDBJ databases">
        <authorList>
            <person name="Martin A.A."/>
        </authorList>
    </citation>
    <scope>NUCLEOTIDE SEQUENCE</scope>
    <source>
        <strain evidence="2">ED321</strain>
        <strain evidence="1">ED321 Heterogonic</strain>
    </source>
</reference>
<dbReference type="EMBL" id="LN609528">
    <property type="protein sequence ID" value="CEF64259.1"/>
    <property type="molecule type" value="Genomic_DNA"/>
</dbReference>
<dbReference type="Proteomes" id="UP000035682">
    <property type="component" value="Unplaced"/>
</dbReference>
<evidence type="ECO:0000313" key="4">
    <source>
        <dbReference type="WormBase" id="SRAE_1000251400"/>
    </source>
</evidence>
<accession>A0A090MWT8</accession>